<accession>A0A834YNS7</accession>
<dbReference type="PANTHER" id="PTHR16266:SF17">
    <property type="entry name" value="BRWD3"/>
    <property type="match status" value="1"/>
</dbReference>
<feature type="region of interest" description="Disordered" evidence="3">
    <location>
        <begin position="875"/>
        <end position="933"/>
    </location>
</feature>
<dbReference type="GO" id="GO:0005634">
    <property type="term" value="C:nucleus"/>
    <property type="evidence" value="ECO:0007669"/>
    <property type="project" value="TreeGrafter"/>
</dbReference>
<dbReference type="GO" id="GO:0006357">
    <property type="term" value="P:regulation of transcription by RNA polymerase II"/>
    <property type="evidence" value="ECO:0007669"/>
    <property type="project" value="TreeGrafter"/>
</dbReference>
<dbReference type="OrthoDB" id="538223at2759"/>
<evidence type="ECO:0000256" key="3">
    <source>
        <dbReference type="SAM" id="MobiDB-lite"/>
    </source>
</evidence>
<dbReference type="InterPro" id="IPR036427">
    <property type="entry name" value="Bromodomain-like_sf"/>
</dbReference>
<comment type="caution">
    <text evidence="5">The sequence shown here is derived from an EMBL/GenBank/DDBJ whole genome shotgun (WGS) entry which is preliminary data.</text>
</comment>
<dbReference type="Gene3D" id="1.20.920.10">
    <property type="entry name" value="Bromodomain-like"/>
    <property type="match status" value="1"/>
</dbReference>
<feature type="compositionally biased region" description="Polar residues" evidence="3">
    <location>
        <begin position="434"/>
        <end position="456"/>
    </location>
</feature>
<dbReference type="Proteomes" id="UP000655225">
    <property type="component" value="Unassembled WGS sequence"/>
</dbReference>
<feature type="compositionally biased region" description="Polar residues" evidence="3">
    <location>
        <begin position="305"/>
        <end position="317"/>
    </location>
</feature>
<feature type="region of interest" description="Disordered" evidence="3">
    <location>
        <begin position="300"/>
        <end position="490"/>
    </location>
</feature>
<gene>
    <name evidence="5" type="ORF">HHK36_023003</name>
</gene>
<evidence type="ECO:0000313" key="6">
    <source>
        <dbReference type="Proteomes" id="UP000655225"/>
    </source>
</evidence>
<feature type="compositionally biased region" description="Basic and acidic residues" evidence="3">
    <location>
        <begin position="326"/>
        <end position="335"/>
    </location>
</feature>
<dbReference type="OMA" id="ECDIRET"/>
<feature type="region of interest" description="Disordered" evidence="3">
    <location>
        <begin position="504"/>
        <end position="549"/>
    </location>
</feature>
<dbReference type="GO" id="GO:0007010">
    <property type="term" value="P:cytoskeleton organization"/>
    <property type="evidence" value="ECO:0007669"/>
    <property type="project" value="TreeGrafter"/>
</dbReference>
<dbReference type="CDD" id="cd05529">
    <property type="entry name" value="Bromo_WDR9_I_like"/>
    <property type="match status" value="1"/>
</dbReference>
<keyword evidence="1 2" id="KW-0103">Bromodomain</keyword>
<dbReference type="PANTHER" id="PTHR16266">
    <property type="entry name" value="WD REPEAT DOMAIN 9"/>
    <property type="match status" value="1"/>
</dbReference>
<feature type="compositionally biased region" description="Polar residues" evidence="3">
    <location>
        <begin position="885"/>
        <end position="894"/>
    </location>
</feature>
<dbReference type="EMBL" id="JABCRI010000016">
    <property type="protein sequence ID" value="KAF8392654.1"/>
    <property type="molecule type" value="Genomic_DNA"/>
</dbReference>
<evidence type="ECO:0000313" key="5">
    <source>
        <dbReference type="EMBL" id="KAF8392654.1"/>
    </source>
</evidence>
<feature type="region of interest" description="Disordered" evidence="3">
    <location>
        <begin position="737"/>
        <end position="761"/>
    </location>
</feature>
<feature type="region of interest" description="Disordered" evidence="3">
    <location>
        <begin position="617"/>
        <end position="716"/>
    </location>
</feature>
<dbReference type="SUPFAM" id="SSF47370">
    <property type="entry name" value="Bromodomain"/>
    <property type="match status" value="1"/>
</dbReference>
<dbReference type="FunFam" id="2.130.10.10:FF:000440">
    <property type="entry name" value="Bromodomain and WD repeat-containing protein"/>
    <property type="match status" value="1"/>
</dbReference>
<feature type="compositionally biased region" description="Acidic residues" evidence="3">
    <location>
        <begin position="417"/>
        <end position="430"/>
    </location>
</feature>
<proteinExistence type="predicted"/>
<name>A0A834YNS7_TETSI</name>
<sequence>MGLFCCLTYLAGFEHLGAPLDIHMLPLDSDQRIDMILIVLHHAWHFSYLGFLIRSVICIFQLPVLKIKTISRFGFNDSLLHLLVTYVIDYCTYVLDVHPFNPRIAMSAGYDGKTIVWDIWEGTPIRIYETGRFKLVDGKFSPDGMSIILSDDVGQLYILNTGQGESQKDAKYDQFFLGDYRPLIHDTHGNVLDQETQLAPHRRNIQDLLCDSGMIPYPEPYQSMFQKRRLGALGIEWRPSSVKFAVGADISLGQDYQMLPLADLDRMEPFPEFIDAMDWEPEIEVQSDDTDSEYNVPEEYFTEGEQGNLSTTSSTDPEGSAEDSEVEHSQKDALRRSKRKKHKAEVEIMTSSGRRVKRRNLDERDGTLSRSNRTKKSSNGRRASRRKFSKSKSLRPQRVAARNALNLFSQITGTSTDGEDEDGSEDDLSDSESMLQNSNIQSNESDRSLQNVQQTHPRGKEVSLDESEDVVKPPEFPESQPNAGNRRRLILKLPIRDSKRRVLPENSGLKCNNQVDLVGSSSKAPQEITEVKKTPLSSEDPGSSSGDAIDLMLHQNCSGIKMREREQSEKVESHLDLSTGYKDKKIRWGEVKARTSKRLRLGDAMLTDAFHGSNASLDGHGRIRNNVNGHVRPGNEYGTQSPHSEKAHKNKEQLGDGMSEGCDGAGNKEFDPPEHAHKPSLLEPSPQDDHQQMRGASPVTCNGNLNKGYKERSGSNECRDYDETLEVVDVVADDNTPSSVFNYENGTDHHDLRENPPPTSTKFKIRSKRILRDPGSPSKIKFISEVENWRNPGYEILSESPSQMEKNIISGVPEEDEGTSRPSPDHGDSNGLGKLEAQIDMSYRPSALQDSQMLHSHSNNKMYNAVYKRSKSYRARTNSGGGMEESTSNASNHNLDARKDFPEAATDGGRRTRSMGMKTTTCEPNSMSGNIKVREDYGGETSKSAEKLPMNAREQLLSEEWRPISKMTVGLRSARNRRGGYYDSNISPLDKRKTHHSMRKLSWLMLLEHEESYRYIPQQGDEVVYLRQGHQEYIEWTYSPEVGPWRSLKGNLRDVEFCIVEGLDYSTLPGSGESCCKITLQFVDPSSSVFSKTFKLTLPELIDFSDFLVERTRYDAATMRNWTHRDKCQVWWRSENEEGGSWWEGRILAVKPKSPEFPDSPWERYVIQYKSDPTGTHLHSPWELHDPDARWEHPHIDDANRSKLLSSFSKLEHSGNRNQDNYGIRKLKQVAQKSDFLNRFPVPLSVEVIQSRLEHNYYRSLEAFKHDITVMLSNAQSYFGKNVELVTKIRHLSDWFARMLSTLSAPTETVL</sequence>
<organism evidence="5 6">
    <name type="scientific">Tetracentron sinense</name>
    <name type="common">Spur-leaf</name>
    <dbReference type="NCBI Taxonomy" id="13715"/>
    <lineage>
        <taxon>Eukaryota</taxon>
        <taxon>Viridiplantae</taxon>
        <taxon>Streptophyta</taxon>
        <taxon>Embryophyta</taxon>
        <taxon>Tracheophyta</taxon>
        <taxon>Spermatophyta</taxon>
        <taxon>Magnoliopsida</taxon>
        <taxon>Trochodendrales</taxon>
        <taxon>Trochodendraceae</taxon>
        <taxon>Tetracentron</taxon>
    </lineage>
</organism>
<dbReference type="InterPro" id="IPR052060">
    <property type="entry name" value="Bromo_WD_repeat"/>
</dbReference>
<evidence type="ECO:0000256" key="1">
    <source>
        <dbReference type="ARBA" id="ARBA00023117"/>
    </source>
</evidence>
<feature type="compositionally biased region" description="Basic residues" evidence="3">
    <location>
        <begin position="372"/>
        <end position="395"/>
    </location>
</feature>
<dbReference type="SUPFAM" id="SSF50978">
    <property type="entry name" value="WD40 repeat-like"/>
    <property type="match status" value="1"/>
</dbReference>
<evidence type="ECO:0000256" key="2">
    <source>
        <dbReference type="PROSITE-ProRule" id="PRU00035"/>
    </source>
</evidence>
<protein>
    <recommendedName>
        <fullName evidence="4">Bromo domain-containing protein</fullName>
    </recommendedName>
</protein>
<dbReference type="InterPro" id="IPR015943">
    <property type="entry name" value="WD40/YVTN_repeat-like_dom_sf"/>
</dbReference>
<feature type="compositionally biased region" description="Polar residues" evidence="3">
    <location>
        <begin position="509"/>
        <end position="524"/>
    </location>
</feature>
<reference evidence="5 6" key="1">
    <citation type="submission" date="2020-04" db="EMBL/GenBank/DDBJ databases">
        <title>Plant Genome Project.</title>
        <authorList>
            <person name="Zhang R.-G."/>
        </authorList>
    </citation>
    <scope>NUCLEOTIDE SEQUENCE [LARGE SCALE GENOMIC DNA]</scope>
    <source>
        <strain evidence="5">YNK0</strain>
        <tissue evidence="5">Leaf</tissue>
    </source>
</reference>
<feature type="region of interest" description="Disordered" evidence="3">
    <location>
        <begin position="813"/>
        <end position="833"/>
    </location>
</feature>
<dbReference type="InterPro" id="IPR036322">
    <property type="entry name" value="WD40_repeat_dom_sf"/>
</dbReference>
<feature type="domain" description="Bromo" evidence="4">
    <location>
        <begin position="1235"/>
        <end position="1286"/>
    </location>
</feature>
<feature type="compositionally biased region" description="Basic and acidic residues" evidence="3">
    <location>
        <begin position="643"/>
        <end position="654"/>
    </location>
</feature>
<dbReference type="InterPro" id="IPR001487">
    <property type="entry name" value="Bromodomain"/>
</dbReference>
<feature type="compositionally biased region" description="Polar residues" evidence="3">
    <location>
        <begin position="535"/>
        <end position="546"/>
    </location>
</feature>
<keyword evidence="6" id="KW-1185">Reference proteome</keyword>
<dbReference type="Gene3D" id="2.130.10.10">
    <property type="entry name" value="YVTN repeat-like/Quinoprotein amine dehydrogenase"/>
    <property type="match status" value="1"/>
</dbReference>
<feature type="compositionally biased region" description="Polar residues" evidence="3">
    <location>
        <begin position="917"/>
        <end position="929"/>
    </location>
</feature>
<dbReference type="GO" id="GO:0008360">
    <property type="term" value="P:regulation of cell shape"/>
    <property type="evidence" value="ECO:0007669"/>
    <property type="project" value="TreeGrafter"/>
</dbReference>
<dbReference type="InterPro" id="IPR057451">
    <property type="entry name" value="BRWD/PHIP_AD"/>
</dbReference>
<dbReference type="PROSITE" id="PS50014">
    <property type="entry name" value="BROMODOMAIN_2"/>
    <property type="match status" value="1"/>
</dbReference>
<dbReference type="Pfam" id="PF00439">
    <property type="entry name" value="Bromodomain"/>
    <property type="match status" value="1"/>
</dbReference>
<dbReference type="FunFam" id="1.20.920.10:FF:000058">
    <property type="entry name" value="WD40/YVTN repeat-like-containing domain"/>
    <property type="match status" value="1"/>
</dbReference>
<dbReference type="SMART" id="SM00297">
    <property type="entry name" value="BROMO"/>
    <property type="match status" value="1"/>
</dbReference>
<evidence type="ECO:0000259" key="4">
    <source>
        <dbReference type="PROSITE" id="PS50014"/>
    </source>
</evidence>
<dbReference type="Pfam" id="PF25313">
    <property type="entry name" value="BRWD_AD"/>
    <property type="match status" value="1"/>
</dbReference>
<feature type="compositionally biased region" description="Basic and acidic residues" evidence="3">
    <location>
        <begin position="666"/>
        <end position="677"/>
    </location>
</feature>